<gene>
    <name evidence="2" type="ORF">KM031_10190</name>
</gene>
<reference evidence="2" key="1">
    <citation type="submission" date="2021-06" db="EMBL/GenBank/DDBJ databases">
        <title>Direct submission.</title>
        <authorList>
            <person name="Lee C.-S."/>
            <person name="Jin L."/>
        </authorList>
    </citation>
    <scope>NUCLEOTIDE SEQUENCE</scope>
    <source>
        <strain evidence="2">Con5</strain>
    </source>
</reference>
<protein>
    <submittedName>
        <fullName evidence="2">DUF1998 domain-containing protein</fullName>
    </submittedName>
</protein>
<feature type="domain" description="MrfA-like Zn-binding" evidence="1">
    <location>
        <begin position="484"/>
        <end position="589"/>
    </location>
</feature>
<evidence type="ECO:0000313" key="3">
    <source>
        <dbReference type="Proteomes" id="UP000679352"/>
    </source>
</evidence>
<dbReference type="EMBL" id="CP076361">
    <property type="protein sequence ID" value="QWK89239.1"/>
    <property type="molecule type" value="Genomic_DNA"/>
</dbReference>
<dbReference type="AlphaFoldDB" id="A0A975RZM5"/>
<dbReference type="Proteomes" id="UP000679352">
    <property type="component" value="Chromosome"/>
</dbReference>
<name>A0A975RZM5_9RHOB</name>
<dbReference type="InterPro" id="IPR047721">
    <property type="entry name" value="DrmB"/>
</dbReference>
<keyword evidence="3" id="KW-1185">Reference proteome</keyword>
<dbReference type="Pfam" id="PF09369">
    <property type="entry name" value="MZB"/>
    <property type="match status" value="1"/>
</dbReference>
<evidence type="ECO:0000259" key="1">
    <source>
        <dbReference type="Pfam" id="PF09369"/>
    </source>
</evidence>
<dbReference type="RefSeq" id="WP_215505747.1">
    <property type="nucleotide sequence ID" value="NZ_CP076361.1"/>
</dbReference>
<accession>A0A975RZM5</accession>
<organism evidence="2 3">
    <name type="scientific">Gemmobacter fulvus</name>
    <dbReference type="NCBI Taxonomy" id="2840474"/>
    <lineage>
        <taxon>Bacteria</taxon>
        <taxon>Pseudomonadati</taxon>
        <taxon>Pseudomonadota</taxon>
        <taxon>Alphaproteobacteria</taxon>
        <taxon>Rhodobacterales</taxon>
        <taxon>Paracoccaceae</taxon>
        <taxon>Gemmobacter</taxon>
    </lineage>
</organism>
<sequence length="622" mass="68253">MTKNAQRLSQLISTFGPGAMIDLPTRSVVVGGLEQWDMKGGAFKTLPEPRLTQRLEQILKEQGRLDPAASLTLRTPPTSVDLRDGVPRGVSAPVFPTWFICEQVETNTLGTSTIRRRRLVRWQDLDSKGRRRFQYDDGRKSDVTPIRFVCACDKGHLQDIDWRWVVHGSGACHEPMWVEEKGTSADPADTSVVCGCGSRLSLQDTFQPGRLGKCRGERPWLLDRDPEGCGDNLKLLTRTATNTYFPQVQTVISLPTEEDELSQLVDELTGDLASVQTVQDIAQAKKFNPKVSASLGPYPDHDIFDRLQRIREGAKTDATRSPKLSEFDTFASGRSEIGANHPTAKLFAQTLPRDAWADPAAGIDLSGIKNLIAVHRLREVSCLYGFTRFEAAPTGADGDIEDIQLSVRGAPISRDADWLPAIEQFGEGIFIHFDATAITAWLRKELTAIRNQKLLAGYGHWQKRFAGKAPSYPGTAYVLLHSISHALMAEIALDCGYPASSLKERVYALSSTRGGGDVDRCGILVYTASAGAQGSLGGLVAMAPRFAYILKSALERLRICSNDPVCADHEPDDRSGDRATHGAACHGCLLIAETSCEMKNLFLDRDLLLQTMAGNTSAFFDF</sequence>
<proteinExistence type="predicted"/>
<evidence type="ECO:0000313" key="2">
    <source>
        <dbReference type="EMBL" id="QWK89239.1"/>
    </source>
</evidence>
<dbReference type="NCBIfam" id="NF038324">
    <property type="entry name" value="DrmB_fam"/>
    <property type="match status" value="1"/>
</dbReference>
<dbReference type="InterPro" id="IPR018973">
    <property type="entry name" value="MZB"/>
</dbReference>
<dbReference type="KEGG" id="gfu:KM031_10190"/>